<organism evidence="2 3">
    <name type="scientific">Diploptera punctata</name>
    <name type="common">Pacific beetle cockroach</name>
    <dbReference type="NCBI Taxonomy" id="6984"/>
    <lineage>
        <taxon>Eukaryota</taxon>
        <taxon>Metazoa</taxon>
        <taxon>Ecdysozoa</taxon>
        <taxon>Arthropoda</taxon>
        <taxon>Hexapoda</taxon>
        <taxon>Insecta</taxon>
        <taxon>Pterygota</taxon>
        <taxon>Neoptera</taxon>
        <taxon>Polyneoptera</taxon>
        <taxon>Dictyoptera</taxon>
        <taxon>Blattodea</taxon>
        <taxon>Blaberoidea</taxon>
        <taxon>Blaberidae</taxon>
        <taxon>Diplopterinae</taxon>
        <taxon>Diploptera</taxon>
    </lineage>
</organism>
<gene>
    <name evidence="2" type="ORF">L9F63_017904</name>
</gene>
<dbReference type="AlphaFoldDB" id="A0AAD8EFT4"/>
<sequence length="381" mass="43765">PLLCDDGVIYFIRTRDLCQFCLEKRGTVLTSSPSWFDLEFIYKFWIVLKSLNKLTLKTITMFVGIDFFLYHLPSHLPNEVLLTCVCFSTIELPNMSLRNAKYLPPKKISCLVAINLKFDVVFLFCSFFLQSQNSFYGLFLSNLHILLLALSVVSLIMRFSTFIIKLTLSSSCIKDIKTYFTMSISSSTNSTLTSILARPLLYLLWSRTLKHSVTSFPLEFLLLFPIYFNLDLALISNLSNCLCVQAEVCIFFLFVYFLTPSIHPSIHPLFLRLFSPSLAFGIPFPVHFRNYSSHHSLIIPKPSQFSFFNYLQNITFYSLWNILFYYSLLFCSRSFSSILLISKKSSDPFFLLASGGNGSSRLTYPDNCLDGDGVFLMEFII</sequence>
<keyword evidence="1" id="KW-0812">Transmembrane</keyword>
<proteinExistence type="predicted"/>
<comment type="caution">
    <text evidence="2">The sequence shown here is derived from an EMBL/GenBank/DDBJ whole genome shotgun (WGS) entry which is preliminary data.</text>
</comment>
<evidence type="ECO:0000313" key="2">
    <source>
        <dbReference type="EMBL" id="KAJ9588793.1"/>
    </source>
</evidence>
<feature type="non-terminal residue" evidence="2">
    <location>
        <position position="1"/>
    </location>
</feature>
<accession>A0AAD8EFT4</accession>
<feature type="non-terminal residue" evidence="2">
    <location>
        <position position="381"/>
    </location>
</feature>
<name>A0AAD8EFT4_DIPPU</name>
<feature type="transmembrane region" description="Helical" evidence="1">
    <location>
        <begin position="109"/>
        <end position="129"/>
    </location>
</feature>
<protein>
    <submittedName>
        <fullName evidence="2">Uncharacterized protein</fullName>
    </submittedName>
</protein>
<feature type="transmembrane region" description="Helical" evidence="1">
    <location>
        <begin position="322"/>
        <end position="341"/>
    </location>
</feature>
<dbReference type="EMBL" id="JASPKZ010005303">
    <property type="protein sequence ID" value="KAJ9588793.1"/>
    <property type="molecule type" value="Genomic_DNA"/>
</dbReference>
<dbReference type="Proteomes" id="UP001233999">
    <property type="component" value="Unassembled WGS sequence"/>
</dbReference>
<reference evidence="2" key="1">
    <citation type="journal article" date="2023" name="IScience">
        <title>Live-bearing cockroach genome reveals convergent evolutionary mechanisms linked to viviparity in insects and beyond.</title>
        <authorList>
            <person name="Fouks B."/>
            <person name="Harrison M.C."/>
            <person name="Mikhailova A.A."/>
            <person name="Marchal E."/>
            <person name="English S."/>
            <person name="Carruthers M."/>
            <person name="Jennings E.C."/>
            <person name="Chiamaka E.L."/>
            <person name="Frigard R.A."/>
            <person name="Pippel M."/>
            <person name="Attardo G.M."/>
            <person name="Benoit J.B."/>
            <person name="Bornberg-Bauer E."/>
            <person name="Tobe S.S."/>
        </authorList>
    </citation>
    <scope>NUCLEOTIDE SEQUENCE</scope>
    <source>
        <strain evidence="2">Stay&amp;Tobe</strain>
    </source>
</reference>
<keyword evidence="1" id="KW-0472">Membrane</keyword>
<keyword evidence="3" id="KW-1185">Reference proteome</keyword>
<reference evidence="2" key="2">
    <citation type="submission" date="2023-05" db="EMBL/GenBank/DDBJ databases">
        <authorList>
            <person name="Fouks B."/>
        </authorList>
    </citation>
    <scope>NUCLEOTIDE SEQUENCE</scope>
    <source>
        <strain evidence="2">Stay&amp;Tobe</strain>
        <tissue evidence="2">Testes</tissue>
    </source>
</reference>
<evidence type="ECO:0000313" key="3">
    <source>
        <dbReference type="Proteomes" id="UP001233999"/>
    </source>
</evidence>
<evidence type="ECO:0000256" key="1">
    <source>
        <dbReference type="SAM" id="Phobius"/>
    </source>
</evidence>
<keyword evidence="1" id="KW-1133">Transmembrane helix</keyword>
<feature type="transmembrane region" description="Helical" evidence="1">
    <location>
        <begin position="135"/>
        <end position="157"/>
    </location>
</feature>